<dbReference type="PANTHER" id="PTHR42937:SF1">
    <property type="entry name" value="DIAMINOPROPIONATE AMMONIA-LYASE"/>
    <property type="match status" value="1"/>
</dbReference>
<dbReference type="InterPro" id="IPR036052">
    <property type="entry name" value="TrpB-like_PALP_sf"/>
</dbReference>
<dbReference type="EC" id="4.3.1.15" evidence="4"/>
<dbReference type="Gene3D" id="3.40.50.1100">
    <property type="match status" value="3"/>
</dbReference>
<name>A0A6A8LI67_BACVE</name>
<evidence type="ECO:0000259" key="3">
    <source>
        <dbReference type="Pfam" id="PF00291"/>
    </source>
</evidence>
<dbReference type="GO" id="GO:0008838">
    <property type="term" value="F:diaminopropionate ammonia-lyase activity"/>
    <property type="evidence" value="ECO:0007669"/>
    <property type="project" value="UniProtKB-EC"/>
</dbReference>
<protein>
    <submittedName>
        <fullName evidence="4">Diaminopropionate ammonia-lyase</fullName>
        <ecNumber evidence="4">4.3.1.15</ecNumber>
    </submittedName>
</protein>
<dbReference type="InterPro" id="IPR001926">
    <property type="entry name" value="TrpB-like_PALP"/>
</dbReference>
<sequence length="398" mass="43617">MFANIDWVSNHFRSDTLPQESSYFSAEETKKALHFHSGIPGYQATPLHSLRGLAQYLGINSLYVKDESKRFSLNAFKSLGASYAIASYYCEKLKIDLNSIHFNELVELVKSAPSATFATATDGNHGKGLAWAASLFGQKAKVYMPKGSSPARLEAIKHLGADAYITDLNYDDTVQMAADLSEKHHWILVQDTAWEGYQQIPLSIMQGYTTIIAEIYKQNEDFFNTISHVILQAGVGSFAASMAASLLNVKSGNKPIISIVEPESANCLYQSAQSASGSPVRVYGDLSTMMAGLACGEPNPFGWNILRTSSDYFFSCNDKISALGMRILGNPIDSDPKIISGESGSVPLGLLHELSRNTSMEQIKKKLELDQSSNVLIINTEGDTDPENYRKAVWGTDH</sequence>
<organism evidence="4">
    <name type="scientific">Bacillus velezensis</name>
    <dbReference type="NCBI Taxonomy" id="492670"/>
    <lineage>
        <taxon>Bacteria</taxon>
        <taxon>Bacillati</taxon>
        <taxon>Bacillota</taxon>
        <taxon>Bacilli</taxon>
        <taxon>Bacillales</taxon>
        <taxon>Bacillaceae</taxon>
        <taxon>Bacillus</taxon>
        <taxon>Bacillus amyloliquefaciens group</taxon>
    </lineage>
</organism>
<dbReference type="AlphaFoldDB" id="A0A6A8LI67"/>
<proteinExistence type="predicted"/>
<keyword evidence="4" id="KW-0456">Lyase</keyword>
<comment type="caution">
    <text evidence="4">The sequence shown here is derived from an EMBL/GenBank/DDBJ whole genome shotgun (WGS) entry which is preliminary data.</text>
</comment>
<gene>
    <name evidence="4" type="ORF">GKC39_17060</name>
</gene>
<dbReference type="Pfam" id="PF00291">
    <property type="entry name" value="PALP"/>
    <property type="match status" value="1"/>
</dbReference>
<reference evidence="4" key="1">
    <citation type="submission" date="2019-11" db="EMBL/GenBank/DDBJ databases">
        <title>Draft Genome Sequence of Plant Growth-Promoting Rhizosphere-Associated Bacteria.</title>
        <authorList>
            <person name="Vasilyev I.Y."/>
            <person name="Radchenko V."/>
            <person name="Ilnitskaya E.V."/>
        </authorList>
    </citation>
    <scope>NUCLEOTIDE SEQUENCE</scope>
    <source>
        <strain evidence="4">VRA_517_n</strain>
    </source>
</reference>
<accession>A0A6A8LI67</accession>
<evidence type="ECO:0000313" key="4">
    <source>
        <dbReference type="EMBL" id="MSE03765.1"/>
    </source>
</evidence>
<dbReference type="PANTHER" id="PTHR42937">
    <property type="match status" value="1"/>
</dbReference>
<comment type="cofactor">
    <cofactor evidence="1">
        <name>pyridoxal 5'-phosphate</name>
        <dbReference type="ChEBI" id="CHEBI:597326"/>
    </cofactor>
</comment>
<dbReference type="GO" id="GO:1901605">
    <property type="term" value="P:alpha-amino acid metabolic process"/>
    <property type="evidence" value="ECO:0007669"/>
    <property type="project" value="UniProtKB-ARBA"/>
</dbReference>
<evidence type="ECO:0000256" key="1">
    <source>
        <dbReference type="ARBA" id="ARBA00001933"/>
    </source>
</evidence>
<dbReference type="CDD" id="cd00640">
    <property type="entry name" value="Trp-synth-beta_II"/>
    <property type="match status" value="1"/>
</dbReference>
<dbReference type="SUPFAM" id="SSF53686">
    <property type="entry name" value="Tryptophan synthase beta subunit-like PLP-dependent enzymes"/>
    <property type="match status" value="1"/>
</dbReference>
<keyword evidence="2" id="KW-0663">Pyridoxal phosphate</keyword>
<evidence type="ECO:0000256" key="2">
    <source>
        <dbReference type="ARBA" id="ARBA00022898"/>
    </source>
</evidence>
<feature type="domain" description="Tryptophan synthase beta chain-like PALP" evidence="3">
    <location>
        <begin position="41"/>
        <end position="351"/>
    </location>
</feature>
<dbReference type="EMBL" id="WKKV01000010">
    <property type="protein sequence ID" value="MSE03765.1"/>
    <property type="molecule type" value="Genomic_DNA"/>
</dbReference>
<dbReference type="RefSeq" id="WP_014304418.1">
    <property type="nucleotide sequence ID" value="NZ_BPWC01000006.1"/>
</dbReference>